<comment type="caution">
    <text evidence="1">The sequence shown here is derived from an EMBL/GenBank/DDBJ whole genome shotgun (WGS) entry which is preliminary data.</text>
</comment>
<evidence type="ECO:0000313" key="1">
    <source>
        <dbReference type="EMBL" id="GAA4466008.1"/>
    </source>
</evidence>
<gene>
    <name evidence="1" type="ORF">GCM10023093_19290</name>
</gene>
<sequence length="93" mass="10817">MERPCFFLYRRDAPFKPKEYKRHIVVFNLFRKDAVRLVFLKGVLVDDGATGILQGDHADGRRLASFSSIKEVNKNKKTLQRLVKELLQLLQKG</sequence>
<evidence type="ECO:0000313" key="2">
    <source>
        <dbReference type="Proteomes" id="UP001500067"/>
    </source>
</evidence>
<name>A0ABP8NHL0_9BACT</name>
<proteinExistence type="predicted"/>
<dbReference type="EMBL" id="BAABFA010000011">
    <property type="protein sequence ID" value="GAA4466008.1"/>
    <property type="molecule type" value="Genomic_DNA"/>
</dbReference>
<dbReference type="Proteomes" id="UP001500067">
    <property type="component" value="Unassembled WGS sequence"/>
</dbReference>
<keyword evidence="2" id="KW-1185">Reference proteome</keyword>
<organism evidence="1 2">
    <name type="scientific">Nemorincola caseinilytica</name>
    <dbReference type="NCBI Taxonomy" id="2054315"/>
    <lineage>
        <taxon>Bacteria</taxon>
        <taxon>Pseudomonadati</taxon>
        <taxon>Bacteroidota</taxon>
        <taxon>Chitinophagia</taxon>
        <taxon>Chitinophagales</taxon>
        <taxon>Chitinophagaceae</taxon>
        <taxon>Nemorincola</taxon>
    </lineage>
</organism>
<protein>
    <submittedName>
        <fullName evidence="1">Uncharacterized protein</fullName>
    </submittedName>
</protein>
<accession>A0ABP8NHL0</accession>
<reference evidence="2" key="1">
    <citation type="journal article" date="2019" name="Int. J. Syst. Evol. Microbiol.">
        <title>The Global Catalogue of Microorganisms (GCM) 10K type strain sequencing project: providing services to taxonomists for standard genome sequencing and annotation.</title>
        <authorList>
            <consortium name="The Broad Institute Genomics Platform"/>
            <consortium name="The Broad Institute Genome Sequencing Center for Infectious Disease"/>
            <person name="Wu L."/>
            <person name="Ma J."/>
        </authorList>
    </citation>
    <scope>NUCLEOTIDE SEQUENCE [LARGE SCALE GENOMIC DNA]</scope>
    <source>
        <strain evidence="2">JCM 32105</strain>
    </source>
</reference>